<gene>
    <name evidence="4" type="ORF">HF999_12865</name>
</gene>
<dbReference type="GO" id="GO:0015627">
    <property type="term" value="C:type II protein secretion system complex"/>
    <property type="evidence" value="ECO:0007669"/>
    <property type="project" value="TreeGrafter"/>
</dbReference>
<dbReference type="InterPro" id="IPR004509">
    <property type="entry name" value="Competence_ComEA_HhH"/>
</dbReference>
<dbReference type="GO" id="GO:0006281">
    <property type="term" value="P:DNA repair"/>
    <property type="evidence" value="ECO:0007669"/>
    <property type="project" value="InterPro"/>
</dbReference>
<keyword evidence="5" id="KW-1185">Reference proteome</keyword>
<evidence type="ECO:0000313" key="5">
    <source>
        <dbReference type="Proteomes" id="UP000582646"/>
    </source>
</evidence>
<dbReference type="PANTHER" id="PTHR21180:SF32">
    <property type="entry name" value="ENDONUCLEASE_EXONUCLEASE_PHOSPHATASE FAMILY DOMAIN-CONTAINING PROTEIN 1"/>
    <property type="match status" value="1"/>
</dbReference>
<dbReference type="Proteomes" id="UP000582646">
    <property type="component" value="Unassembled WGS sequence"/>
</dbReference>
<dbReference type="SUPFAM" id="SSF47781">
    <property type="entry name" value="RuvA domain 2-like"/>
    <property type="match status" value="1"/>
</dbReference>
<evidence type="ECO:0000256" key="2">
    <source>
        <dbReference type="SAM" id="Phobius"/>
    </source>
</evidence>
<comment type="caution">
    <text evidence="4">The sequence shown here is derived from an EMBL/GenBank/DDBJ whole genome shotgun (WGS) entry which is preliminary data.</text>
</comment>
<evidence type="ECO:0000256" key="1">
    <source>
        <dbReference type="SAM" id="MobiDB-lite"/>
    </source>
</evidence>
<evidence type="ECO:0000259" key="3">
    <source>
        <dbReference type="SMART" id="SM00278"/>
    </source>
</evidence>
<dbReference type="GO" id="GO:0015628">
    <property type="term" value="P:protein secretion by the type II secretion system"/>
    <property type="evidence" value="ECO:0007669"/>
    <property type="project" value="TreeGrafter"/>
</dbReference>
<keyword evidence="2" id="KW-1133">Transmembrane helix</keyword>
<dbReference type="EMBL" id="JAAXOQ010000016">
    <property type="protein sequence ID" value="NKY19260.1"/>
    <property type="molecule type" value="Genomic_DNA"/>
</dbReference>
<name>A0A846X650_9ACTN</name>
<reference evidence="4 5" key="1">
    <citation type="submission" date="2020-04" db="EMBL/GenBank/DDBJ databases">
        <title>MicrobeNet Type strains.</title>
        <authorList>
            <person name="Nicholson A.C."/>
        </authorList>
    </citation>
    <scope>NUCLEOTIDE SEQUENCE [LARGE SCALE GENOMIC DNA]</scope>
    <source>
        <strain evidence="4 5">DSM 44113</strain>
    </source>
</reference>
<dbReference type="NCBIfam" id="TIGR00426">
    <property type="entry name" value="competence protein ComEA helix-hairpin-helix repeat region"/>
    <property type="match status" value="1"/>
</dbReference>
<dbReference type="InterPro" id="IPR003583">
    <property type="entry name" value="Hlx-hairpin-Hlx_DNA-bd_motif"/>
</dbReference>
<dbReference type="InterPro" id="IPR010994">
    <property type="entry name" value="RuvA_2-like"/>
</dbReference>
<keyword evidence="4" id="KW-0238">DNA-binding</keyword>
<dbReference type="Gene3D" id="1.10.150.320">
    <property type="entry name" value="Photosystem II 12 kDa extrinsic protein"/>
    <property type="match status" value="1"/>
</dbReference>
<feature type="region of interest" description="Disordered" evidence="1">
    <location>
        <begin position="30"/>
        <end position="61"/>
    </location>
</feature>
<feature type="domain" description="Helix-hairpin-helix DNA-binding motif class 1" evidence="3">
    <location>
        <begin position="279"/>
        <end position="298"/>
    </location>
</feature>
<dbReference type="RefSeq" id="WP_168546265.1">
    <property type="nucleotide sequence ID" value="NZ_BAAAKS010000012.1"/>
</dbReference>
<feature type="transmembrane region" description="Helical" evidence="2">
    <location>
        <begin position="77"/>
        <end position="98"/>
    </location>
</feature>
<dbReference type="InterPro" id="IPR019554">
    <property type="entry name" value="Soluble_ligand-bd"/>
</dbReference>
<keyword evidence="2" id="KW-0812">Transmembrane</keyword>
<dbReference type="GO" id="GO:0003677">
    <property type="term" value="F:DNA binding"/>
    <property type="evidence" value="ECO:0007669"/>
    <property type="project" value="UniProtKB-KW"/>
</dbReference>
<keyword evidence="2" id="KW-0472">Membrane</keyword>
<dbReference type="Pfam" id="PF10531">
    <property type="entry name" value="SLBB"/>
    <property type="match status" value="1"/>
</dbReference>
<feature type="compositionally biased region" description="Low complexity" evidence="1">
    <location>
        <begin position="30"/>
        <end position="40"/>
    </location>
</feature>
<dbReference type="PANTHER" id="PTHR21180">
    <property type="entry name" value="ENDONUCLEASE/EXONUCLEASE/PHOSPHATASE FAMILY DOMAIN-CONTAINING PROTEIN 1"/>
    <property type="match status" value="1"/>
</dbReference>
<dbReference type="InterPro" id="IPR051675">
    <property type="entry name" value="Endo/Exo/Phosphatase_dom_1"/>
</dbReference>
<organism evidence="4 5">
    <name type="scientific">Tsukamurella spumae</name>
    <dbReference type="NCBI Taxonomy" id="44753"/>
    <lineage>
        <taxon>Bacteria</taxon>
        <taxon>Bacillati</taxon>
        <taxon>Actinomycetota</taxon>
        <taxon>Actinomycetes</taxon>
        <taxon>Mycobacteriales</taxon>
        <taxon>Tsukamurellaceae</taxon>
        <taxon>Tsukamurella</taxon>
    </lineage>
</organism>
<dbReference type="AlphaFoldDB" id="A0A846X650"/>
<protein>
    <submittedName>
        <fullName evidence="4">ComEA family DNA-binding protein</fullName>
    </submittedName>
</protein>
<sequence>MNGEREAAPEAGAAEEQIFARPAWLEEFAGGAARAPAEPADPAPRGRDARLEDDDFWDPEPTGWRATVDRVRTTPRAAIALIVVGVVAAVVAAVAVVGSSDSGGSGPYPVVNFAGASASAPAGGADAGASVAVRPSSAAPSELVVAVVGLVRAPGLYRLRPGARVADALTAARGALGGADTASLNLAQPLRDGDQVVVGVVDPSSGVKLRSSVVSGAAPGAAGPVSAGAPTGAPAAAAGTVNINTAGAAELDKLPGVGAATAAAIVAYRDRNGPFRSVDDLAKVSGIGTAKLAKIKSMATV</sequence>
<accession>A0A846X650</accession>
<dbReference type="SMART" id="SM00278">
    <property type="entry name" value="HhH1"/>
    <property type="match status" value="2"/>
</dbReference>
<proteinExistence type="predicted"/>
<dbReference type="Pfam" id="PF12836">
    <property type="entry name" value="HHH_3"/>
    <property type="match status" value="1"/>
</dbReference>
<evidence type="ECO:0000313" key="4">
    <source>
        <dbReference type="EMBL" id="NKY19260.1"/>
    </source>
</evidence>
<feature type="domain" description="Helix-hairpin-helix DNA-binding motif class 1" evidence="3">
    <location>
        <begin position="249"/>
        <end position="268"/>
    </location>
</feature>